<name>A0A0H3DSC1_EDWTF</name>
<dbReference type="NCBIfam" id="NF008100">
    <property type="entry name" value="PRK10845.1"/>
    <property type="match status" value="1"/>
</dbReference>
<dbReference type="KEGG" id="etd:ETAF_2180"/>
<evidence type="ECO:0000256" key="3">
    <source>
        <dbReference type="ARBA" id="ARBA00022989"/>
    </source>
</evidence>
<dbReference type="AlphaFoldDB" id="A0A0H3DSC1"/>
<dbReference type="Proteomes" id="UP000002230">
    <property type="component" value="Chromosome"/>
</dbReference>
<keyword evidence="4 5" id="KW-0472">Membrane</keyword>
<feature type="transmembrane region" description="Helical" evidence="5">
    <location>
        <begin position="96"/>
        <end position="119"/>
    </location>
</feature>
<dbReference type="InterPro" id="IPR003825">
    <property type="entry name" value="Colicin-V_CvpA"/>
</dbReference>
<evidence type="ECO:0000256" key="4">
    <source>
        <dbReference type="ARBA" id="ARBA00023136"/>
    </source>
</evidence>
<protein>
    <submittedName>
        <fullName evidence="6">Colicin V production protein</fullName>
    </submittedName>
</protein>
<proteinExistence type="predicted"/>
<dbReference type="PANTHER" id="PTHR36926">
    <property type="entry name" value="COLICIN V PRODUCTION PROTEIN"/>
    <property type="match status" value="1"/>
</dbReference>
<reference evidence="6 7" key="2">
    <citation type="journal article" date="2011" name="BMC Immunol.">
        <title>Comparison of static immersion and intravenous injection systems for exposure of zebrafish embryos to the natural pathogen Edwardsiella tarda.</title>
        <authorList>
            <person name="van Soest J.J."/>
            <person name="Stockhammer O.W."/>
            <person name="Ordas A."/>
            <person name="Bloemberg G.V."/>
            <person name="Spaink H.P."/>
            <person name="Meijer A.H."/>
        </authorList>
    </citation>
    <scope>NUCLEOTIDE SEQUENCE [LARGE SCALE GENOMIC DNA]</scope>
    <source>
        <strain evidence="6 7">FL6-60</strain>
    </source>
</reference>
<dbReference type="PANTHER" id="PTHR36926:SF1">
    <property type="entry name" value="COLICIN V PRODUCTION PROTEIN"/>
    <property type="match status" value="1"/>
</dbReference>
<evidence type="ECO:0000256" key="1">
    <source>
        <dbReference type="ARBA" id="ARBA00004141"/>
    </source>
</evidence>
<feature type="transmembrane region" description="Helical" evidence="5">
    <location>
        <begin position="12"/>
        <end position="32"/>
    </location>
</feature>
<sequence>MPRGGNLLRKRFLFLLECAAGDICGSSCVGIVMVWIDWVIIGIVGFSALVSLIRGFVREALSLVTWGAAFFVASHFYPYLAAFFTRFEDALVRNGIAIAVLFVATLIVGAIVNYVIGSLVERTGLSGTDRVLGVCFGAIRGILIVAALLFFMDTFTAMAQSEEWKQSRLIPQFSPIIRWSFDYLQSTSSFLPEHMPSLPLR</sequence>
<dbReference type="EMBL" id="CP002154">
    <property type="protein sequence ID" value="ADM42285.1"/>
    <property type="molecule type" value="Genomic_DNA"/>
</dbReference>
<keyword evidence="7" id="KW-1185">Reference proteome</keyword>
<feature type="transmembrane region" description="Helical" evidence="5">
    <location>
        <begin position="131"/>
        <end position="152"/>
    </location>
</feature>
<reference evidence="7" key="1">
    <citation type="submission" date="2010-08" db="EMBL/GenBank/DDBJ databases">
        <title>Genome comparisons of Edwardsiella bacteria analysed using deep sequencing technology.</title>
        <authorList>
            <person name="van Soest J.J."/>
            <person name="Henkel C.V."/>
            <person name="Jansen H.J."/>
            <person name="van den Hondel C.A.M.J.J."/>
            <person name="Bloemberg G.V."/>
            <person name="Meijer A.H."/>
            <person name="Spaink H.P."/>
        </authorList>
    </citation>
    <scope>NUCLEOTIDE SEQUENCE [LARGE SCALE GENOMIC DNA]</scope>
    <source>
        <strain evidence="7">FL6-60</strain>
    </source>
</reference>
<dbReference type="Pfam" id="PF02674">
    <property type="entry name" value="Colicin_V"/>
    <property type="match status" value="1"/>
</dbReference>
<evidence type="ECO:0000256" key="2">
    <source>
        <dbReference type="ARBA" id="ARBA00022692"/>
    </source>
</evidence>
<dbReference type="GO" id="GO:0009403">
    <property type="term" value="P:toxin biosynthetic process"/>
    <property type="evidence" value="ECO:0007669"/>
    <property type="project" value="InterPro"/>
</dbReference>
<dbReference type="InterPro" id="IPR052719">
    <property type="entry name" value="CvpA-like"/>
</dbReference>
<dbReference type="HOGENOM" id="CLU_092720_2_1_6"/>
<feature type="transmembrane region" description="Helical" evidence="5">
    <location>
        <begin position="64"/>
        <end position="84"/>
    </location>
</feature>
<evidence type="ECO:0000313" key="6">
    <source>
        <dbReference type="EMBL" id="ADM42285.1"/>
    </source>
</evidence>
<gene>
    <name evidence="6" type="ordered locus">ETAF_2180</name>
</gene>
<evidence type="ECO:0000256" key="5">
    <source>
        <dbReference type="SAM" id="Phobius"/>
    </source>
</evidence>
<dbReference type="GO" id="GO:0016020">
    <property type="term" value="C:membrane"/>
    <property type="evidence" value="ECO:0007669"/>
    <property type="project" value="UniProtKB-SubCell"/>
</dbReference>
<keyword evidence="3 5" id="KW-1133">Transmembrane helix</keyword>
<comment type="subcellular location">
    <subcellularLocation>
        <location evidence="1">Membrane</location>
        <topology evidence="1">Multi-pass membrane protein</topology>
    </subcellularLocation>
</comment>
<organism evidence="6 7">
    <name type="scientific">Edwardsiella tarda (strain FL6-60)</name>
    <dbReference type="NCBI Taxonomy" id="718251"/>
    <lineage>
        <taxon>Bacteria</taxon>
        <taxon>Pseudomonadati</taxon>
        <taxon>Pseudomonadota</taxon>
        <taxon>Gammaproteobacteria</taxon>
        <taxon>Enterobacterales</taxon>
        <taxon>Hafniaceae</taxon>
        <taxon>Edwardsiella</taxon>
    </lineage>
</organism>
<evidence type="ECO:0000313" key="7">
    <source>
        <dbReference type="Proteomes" id="UP000002230"/>
    </source>
</evidence>
<dbReference type="PATRIC" id="fig|718251.5.peg.2262"/>
<keyword evidence="2 5" id="KW-0812">Transmembrane</keyword>
<feature type="transmembrane region" description="Helical" evidence="5">
    <location>
        <begin position="38"/>
        <end position="57"/>
    </location>
</feature>
<accession>A0A0H3DSC1</accession>